<sequence length="614" mass="71819">MRQNDIGKIIFTLRKHYNISQEMLCSGLCSDATLSRIELGERIPDKFLLDALLQRLGKSPDKLETILSERDYFLFEKRQAIEKAIFEHNFELAKEELILYEEQKECEEKLHQQYIYKIKSVLSDELEHDTKESIKYLLEAINMTLPSFNIENILEYLLSIEEIYLLLMLAQAYSNTEEEGQALQLLHNVIDYLDQKYSDEEEKVKVYPKAVYLLSKLLLQDEKYDELVTLCLKTIDLIVSNGVINCLSELLQLCIIGLRHQNNQELLKRITCQFDSLNEIYKEYNFATSNDTSTLLLENTQSELYLVNEFIKNCRIANGLSQETLSGNICSPETLSRIESGKRAPSIKNFQSLTTRMGINKDLYNIFISTENFEIFEKKREITKLINLHHFEEAEIIFNKLAKELEDNVPENIQFLLQYRTLIAYGMKKITDDEALDGFEKALKYTMKNYGIASIRNIYLSRDQVLLINQIAITYNKLGLKKKAINLLQDIIYNYEHSKVDEKYHSVGILLVMSNLATWLEENGEPEQGKLICDKAIHLSFRCRRGNMLASFLSEKACCLEKIDKANKNENNKKARIKYFNQAFYISDLMKNFKLRDTIQKYYNRNYNAYECLY</sequence>
<proteinExistence type="predicted"/>
<dbReference type="PROSITE" id="PS50943">
    <property type="entry name" value="HTH_CROC1"/>
    <property type="match status" value="2"/>
</dbReference>
<feature type="domain" description="HTH cro/C1-type" evidence="1">
    <location>
        <begin position="13"/>
        <end position="63"/>
    </location>
</feature>
<dbReference type="SMART" id="SM00530">
    <property type="entry name" value="HTH_XRE"/>
    <property type="match status" value="2"/>
</dbReference>
<dbReference type="EMBL" id="FOWD01000001">
    <property type="protein sequence ID" value="SFN77193.1"/>
    <property type="molecule type" value="Genomic_DNA"/>
</dbReference>
<dbReference type="InterPro" id="IPR041315">
    <property type="entry name" value="PlcR_TPR"/>
</dbReference>
<dbReference type="SUPFAM" id="SSF48452">
    <property type="entry name" value="TPR-like"/>
    <property type="match status" value="1"/>
</dbReference>
<organism evidence="2 3">
    <name type="scientific">Anaerocolumna aminovalerica</name>
    <dbReference type="NCBI Taxonomy" id="1527"/>
    <lineage>
        <taxon>Bacteria</taxon>
        <taxon>Bacillati</taxon>
        <taxon>Bacillota</taxon>
        <taxon>Clostridia</taxon>
        <taxon>Lachnospirales</taxon>
        <taxon>Lachnospiraceae</taxon>
        <taxon>Anaerocolumna</taxon>
    </lineage>
</organism>
<dbReference type="PANTHER" id="PTHR37038:SF14">
    <property type="entry name" value="TRANSCRIPTIONAL ACTIVATOR"/>
    <property type="match status" value="1"/>
</dbReference>
<feature type="domain" description="HTH cro/C1-type" evidence="1">
    <location>
        <begin position="311"/>
        <end position="364"/>
    </location>
</feature>
<dbReference type="Proteomes" id="UP000198806">
    <property type="component" value="Unassembled WGS sequence"/>
</dbReference>
<dbReference type="OrthoDB" id="2039776at2"/>
<dbReference type="InterPro" id="IPR053163">
    <property type="entry name" value="HTH-type_regulator_Rgg"/>
</dbReference>
<dbReference type="Pfam" id="PF18768">
    <property type="entry name" value="RNPP_C"/>
    <property type="match status" value="1"/>
</dbReference>
<evidence type="ECO:0000313" key="2">
    <source>
        <dbReference type="EMBL" id="SFN77193.1"/>
    </source>
</evidence>
<dbReference type="SUPFAM" id="SSF47413">
    <property type="entry name" value="lambda repressor-like DNA-binding domains"/>
    <property type="match status" value="2"/>
</dbReference>
<dbReference type="GO" id="GO:0003677">
    <property type="term" value="F:DNA binding"/>
    <property type="evidence" value="ECO:0007669"/>
    <property type="project" value="InterPro"/>
</dbReference>
<dbReference type="InterPro" id="IPR011990">
    <property type="entry name" value="TPR-like_helical_dom_sf"/>
</dbReference>
<dbReference type="CDD" id="cd00093">
    <property type="entry name" value="HTH_XRE"/>
    <property type="match status" value="2"/>
</dbReference>
<evidence type="ECO:0000259" key="1">
    <source>
        <dbReference type="PROSITE" id="PS50943"/>
    </source>
</evidence>
<evidence type="ECO:0000313" key="3">
    <source>
        <dbReference type="Proteomes" id="UP000198806"/>
    </source>
</evidence>
<accession>A0A1I5BRE4</accession>
<dbReference type="STRING" id="1527.SAMN04489757_101164"/>
<gene>
    <name evidence="2" type="ORF">SAMN04489757_101164</name>
</gene>
<dbReference type="Pfam" id="PF01381">
    <property type="entry name" value="HTH_3"/>
    <property type="match status" value="2"/>
</dbReference>
<dbReference type="PANTHER" id="PTHR37038">
    <property type="entry name" value="TRANSCRIPTIONAL REGULATOR-RELATED"/>
    <property type="match status" value="1"/>
</dbReference>
<dbReference type="AlphaFoldDB" id="A0A1I5BRE4"/>
<reference evidence="2 3" key="1">
    <citation type="submission" date="2016-10" db="EMBL/GenBank/DDBJ databases">
        <authorList>
            <person name="de Groot N.N."/>
        </authorList>
    </citation>
    <scope>NUCLEOTIDE SEQUENCE [LARGE SCALE GENOMIC DNA]</scope>
    <source>
        <strain evidence="2 3">DSM 1283</strain>
    </source>
</reference>
<protein>
    <submittedName>
        <fullName evidence="2">Helix-turn-helix</fullName>
    </submittedName>
</protein>
<name>A0A1I5BRE4_9FIRM</name>
<dbReference type="InterPro" id="IPR010982">
    <property type="entry name" value="Lambda_DNA-bd_dom_sf"/>
</dbReference>
<dbReference type="InterPro" id="IPR001387">
    <property type="entry name" value="Cro/C1-type_HTH"/>
</dbReference>
<dbReference type="Gene3D" id="1.25.40.10">
    <property type="entry name" value="Tetratricopeptide repeat domain"/>
    <property type="match status" value="2"/>
</dbReference>
<dbReference type="RefSeq" id="WP_091683629.1">
    <property type="nucleotide sequence ID" value="NZ_BAABFM010000003.1"/>
</dbReference>
<keyword evidence="3" id="KW-1185">Reference proteome</keyword>